<proteinExistence type="predicted"/>
<accession>A0AAW2NS64</accession>
<protein>
    <submittedName>
        <fullName evidence="1">Uncharacterized protein</fullName>
    </submittedName>
</protein>
<gene>
    <name evidence="1" type="ORF">Sradi_4401100</name>
</gene>
<sequence>MYALTRKLKNLKPVFRAQRKRTGDLSVNVDQAKAFLCQIQLNLENDQRDELLLQLEKVARLVLLKATTMEQNMLHQRAKIQWLKGGDQCTRIFFRRVTARRAKQRIFQIRNAQGEMLMTEEAIATKFMDYYTNLLGDRVGASTSTWPSSNHGLVIWLRLKKGRR</sequence>
<dbReference type="AlphaFoldDB" id="A0AAW2NS64"/>
<name>A0AAW2NS64_SESRA</name>
<organism evidence="1">
    <name type="scientific">Sesamum radiatum</name>
    <name type="common">Black benniseed</name>
    <dbReference type="NCBI Taxonomy" id="300843"/>
    <lineage>
        <taxon>Eukaryota</taxon>
        <taxon>Viridiplantae</taxon>
        <taxon>Streptophyta</taxon>
        <taxon>Embryophyta</taxon>
        <taxon>Tracheophyta</taxon>
        <taxon>Spermatophyta</taxon>
        <taxon>Magnoliopsida</taxon>
        <taxon>eudicotyledons</taxon>
        <taxon>Gunneridae</taxon>
        <taxon>Pentapetalae</taxon>
        <taxon>asterids</taxon>
        <taxon>lamiids</taxon>
        <taxon>Lamiales</taxon>
        <taxon>Pedaliaceae</taxon>
        <taxon>Sesamum</taxon>
    </lineage>
</organism>
<evidence type="ECO:0000313" key="1">
    <source>
        <dbReference type="EMBL" id="KAL0345698.1"/>
    </source>
</evidence>
<reference evidence="1" key="2">
    <citation type="journal article" date="2024" name="Plant">
        <title>Genomic evolution and insights into agronomic trait innovations of Sesamum species.</title>
        <authorList>
            <person name="Miao H."/>
            <person name="Wang L."/>
            <person name="Qu L."/>
            <person name="Liu H."/>
            <person name="Sun Y."/>
            <person name="Le M."/>
            <person name="Wang Q."/>
            <person name="Wei S."/>
            <person name="Zheng Y."/>
            <person name="Lin W."/>
            <person name="Duan Y."/>
            <person name="Cao H."/>
            <person name="Xiong S."/>
            <person name="Wang X."/>
            <person name="Wei L."/>
            <person name="Li C."/>
            <person name="Ma Q."/>
            <person name="Ju M."/>
            <person name="Zhao R."/>
            <person name="Li G."/>
            <person name="Mu C."/>
            <person name="Tian Q."/>
            <person name="Mei H."/>
            <person name="Zhang T."/>
            <person name="Gao T."/>
            <person name="Zhang H."/>
        </authorList>
    </citation>
    <scope>NUCLEOTIDE SEQUENCE</scope>
    <source>
        <strain evidence="1">G02</strain>
    </source>
</reference>
<dbReference type="EMBL" id="JACGWJ010000019">
    <property type="protein sequence ID" value="KAL0345698.1"/>
    <property type="molecule type" value="Genomic_DNA"/>
</dbReference>
<reference evidence="1" key="1">
    <citation type="submission" date="2020-06" db="EMBL/GenBank/DDBJ databases">
        <authorList>
            <person name="Li T."/>
            <person name="Hu X."/>
            <person name="Zhang T."/>
            <person name="Song X."/>
            <person name="Zhang H."/>
            <person name="Dai N."/>
            <person name="Sheng W."/>
            <person name="Hou X."/>
            <person name="Wei L."/>
        </authorList>
    </citation>
    <scope>NUCLEOTIDE SEQUENCE</scope>
    <source>
        <strain evidence="1">G02</strain>
        <tissue evidence="1">Leaf</tissue>
    </source>
</reference>
<comment type="caution">
    <text evidence="1">The sequence shown here is derived from an EMBL/GenBank/DDBJ whole genome shotgun (WGS) entry which is preliminary data.</text>
</comment>